<accession>T0K5M4</accession>
<comment type="caution">
    <text evidence="1">The sequence shown here is derived from an EMBL/GenBank/DDBJ whole genome shotgun (WGS) entry which is preliminary data.</text>
</comment>
<sequence length="97" mass="10896">MRAASPKKRGLRSWRRVDVTPDNMEMVGAKLRECGTMGGEGEPVQAHAHFDRQGRLRRIHAAYENGWRVTINIRLDGSYSLSQAIKIVSKPKGHMPA</sequence>
<organism evidence="1 2">
    <name type="scientific">Sphingobium ummariense RL-3</name>
    <dbReference type="NCBI Taxonomy" id="1346791"/>
    <lineage>
        <taxon>Bacteria</taxon>
        <taxon>Pseudomonadati</taxon>
        <taxon>Pseudomonadota</taxon>
        <taxon>Alphaproteobacteria</taxon>
        <taxon>Sphingomonadales</taxon>
        <taxon>Sphingomonadaceae</taxon>
        <taxon>Sphingobium</taxon>
    </lineage>
</organism>
<evidence type="ECO:0000313" key="1">
    <source>
        <dbReference type="EMBL" id="EQB31974.1"/>
    </source>
</evidence>
<dbReference type="AlphaFoldDB" id="T0K5M4"/>
<reference evidence="1 2" key="1">
    <citation type="journal article" date="2013" name="Genome Announc.">
        <title>Draft Genome Sequence of Sphingobium ummariense Strain RL-3, a Hexachlorocyclohexane-Degrading Bacterium.</title>
        <authorList>
            <person name="Kohli P."/>
            <person name="Dua A."/>
            <person name="Sangwan N."/>
            <person name="Oldach P."/>
            <person name="Khurana J.P."/>
            <person name="Lal R."/>
        </authorList>
    </citation>
    <scope>NUCLEOTIDE SEQUENCE [LARGE SCALE GENOMIC DNA]</scope>
    <source>
        <strain evidence="1 2">RL-3</strain>
    </source>
</reference>
<keyword evidence="2" id="KW-1185">Reference proteome</keyword>
<gene>
    <name evidence="1" type="ORF">M529_11980</name>
</gene>
<proteinExistence type="predicted"/>
<dbReference type="PATRIC" id="fig|1346791.3.peg.2306"/>
<dbReference type="STRING" id="1346791.M529_11980"/>
<dbReference type="RefSeq" id="WP_021318195.1">
    <property type="nucleotide sequence ID" value="NZ_AUWY01000081.1"/>
</dbReference>
<evidence type="ECO:0000313" key="2">
    <source>
        <dbReference type="Proteomes" id="UP000015523"/>
    </source>
</evidence>
<name>T0K5M4_9SPHN</name>
<dbReference type="EMBL" id="AUWY01000081">
    <property type="protein sequence ID" value="EQB31974.1"/>
    <property type="molecule type" value="Genomic_DNA"/>
</dbReference>
<protein>
    <submittedName>
        <fullName evidence="1">Uncharacterized protein</fullName>
    </submittedName>
</protein>
<dbReference type="OrthoDB" id="9927369at2"/>
<dbReference type="Proteomes" id="UP000015523">
    <property type="component" value="Unassembled WGS sequence"/>
</dbReference>